<dbReference type="EMBL" id="AP008231">
    <property type="protein sequence ID" value="BAD78778.1"/>
    <property type="molecule type" value="Genomic_DNA"/>
</dbReference>
<dbReference type="Gene3D" id="3.30.1360.120">
    <property type="entry name" value="Probable tRNA modification gtpase trme, domain 1"/>
    <property type="match status" value="1"/>
</dbReference>
<dbReference type="Pfam" id="PF01571">
    <property type="entry name" value="GCV_T"/>
    <property type="match status" value="1"/>
</dbReference>
<dbReference type="Proteomes" id="UP000001175">
    <property type="component" value="Chromosome"/>
</dbReference>
<organism evidence="3 4">
    <name type="scientific">Synechococcus sp. (strain ATCC 27144 / PCC 6301 / SAUG 1402/1)</name>
    <name type="common">Anacystis nidulans</name>
    <dbReference type="NCBI Taxonomy" id="269084"/>
    <lineage>
        <taxon>Bacteria</taxon>
        <taxon>Bacillati</taxon>
        <taxon>Cyanobacteriota</taxon>
        <taxon>Cyanophyceae</taxon>
        <taxon>Synechococcales</taxon>
        <taxon>Synechococcaceae</taxon>
        <taxon>Synechococcus</taxon>
    </lineage>
</organism>
<protein>
    <submittedName>
        <fullName evidence="3">Similar to glycine cleavage T-protein</fullName>
    </submittedName>
</protein>
<dbReference type="NCBIfam" id="TIGR03317">
    <property type="entry name" value="ygfZ_signature"/>
    <property type="match status" value="1"/>
</dbReference>
<sequence length="344" mass="37213">MSQKPSAIAEDRTCCAQPCFVTESVLLFEPSLWSVIQVSDRDRLTFLHNQSTQSFWQRQPGEACETVLVTATARILDLAIAVIDVEAVWLLVSPSRQADLLQRLDRYIFFSDQVTVADADSTLAVLTLIGDSTRSLLQTVVADALPELTENQHAALAIAGQSVQWVNYSGLGLPGSLLLVPVSGLDAVQAALQAAGAQLATVEQWERLRIQQGRPAVDRELTEEYNPLEAGLWQTLSFDKGCYIGQETIARLNTYKGVKQRLYGLALTTLPSQLPAPLLLEGEKVGVLTSAIATATGAIGLGYLRTKAGGAGLTVDCEGQPAMVVDRPYLRHTYFEPESASAAR</sequence>
<accession>A0A0H3K173</accession>
<evidence type="ECO:0000313" key="4">
    <source>
        <dbReference type="Proteomes" id="UP000001175"/>
    </source>
</evidence>
<feature type="domain" description="GCVT N-terminal" evidence="2">
    <location>
        <begin position="21"/>
        <end position="240"/>
    </location>
</feature>
<evidence type="ECO:0000256" key="1">
    <source>
        <dbReference type="ARBA" id="ARBA00022946"/>
    </source>
</evidence>
<dbReference type="PANTHER" id="PTHR22602">
    <property type="entry name" value="TRANSFERASE CAF17, MITOCHONDRIAL-RELATED"/>
    <property type="match status" value="1"/>
</dbReference>
<dbReference type="SUPFAM" id="SSF103025">
    <property type="entry name" value="Folate-binding domain"/>
    <property type="match status" value="1"/>
</dbReference>
<proteinExistence type="predicted"/>
<dbReference type="PIRSF" id="PIRSF006487">
    <property type="entry name" value="GcvT"/>
    <property type="match status" value="1"/>
</dbReference>
<dbReference type="InterPro" id="IPR027266">
    <property type="entry name" value="TrmE/GcvT-like"/>
</dbReference>
<name>A0A0H3K173_SYNP6</name>
<dbReference type="GO" id="GO:0016226">
    <property type="term" value="P:iron-sulfur cluster assembly"/>
    <property type="evidence" value="ECO:0007669"/>
    <property type="project" value="TreeGrafter"/>
</dbReference>
<dbReference type="InterPro" id="IPR045179">
    <property type="entry name" value="YgfZ/GcvT"/>
</dbReference>
<dbReference type="InterPro" id="IPR017703">
    <property type="entry name" value="YgfZ/GCV_T_CS"/>
</dbReference>
<dbReference type="PANTHER" id="PTHR22602:SF0">
    <property type="entry name" value="TRANSFERASE CAF17, MITOCHONDRIAL-RELATED"/>
    <property type="match status" value="1"/>
</dbReference>
<evidence type="ECO:0000259" key="2">
    <source>
        <dbReference type="Pfam" id="PF01571"/>
    </source>
</evidence>
<dbReference type="AlphaFoldDB" id="A0A0H3K173"/>
<dbReference type="InterPro" id="IPR006222">
    <property type="entry name" value="GCVT_N"/>
</dbReference>
<gene>
    <name evidence="3" type="ordered locus">syc0588_d</name>
</gene>
<keyword evidence="1" id="KW-0809">Transit peptide</keyword>
<reference evidence="3 4" key="1">
    <citation type="journal article" date="2007" name="Photosyn. Res.">
        <title>Complete nucleotide sequence of the freshwater unicellular cyanobacterium Synechococcus elongatus PCC 6301 chromosome: gene content and organization.</title>
        <authorList>
            <person name="Sugita C."/>
            <person name="Ogata K."/>
            <person name="Shikata M."/>
            <person name="Jikuya H."/>
            <person name="Takano J."/>
            <person name="Furumichi M."/>
            <person name="Kanehisa M."/>
            <person name="Omata T."/>
            <person name="Sugiura M."/>
            <person name="Sugita M."/>
        </authorList>
    </citation>
    <scope>NUCLEOTIDE SEQUENCE [LARGE SCALE GENOMIC DNA]</scope>
    <source>
        <strain evidence="4">ATCC 27144 / PCC 6301 / SAUG 1402/1</strain>
    </source>
</reference>
<dbReference type="eggNOG" id="COG0354">
    <property type="taxonomic scope" value="Bacteria"/>
</dbReference>
<evidence type="ECO:0000313" key="3">
    <source>
        <dbReference type="EMBL" id="BAD78778.1"/>
    </source>
</evidence>
<dbReference type="KEGG" id="syc:syc0588_d"/>